<protein>
    <submittedName>
        <fullName evidence="1">Unannotated protein</fullName>
    </submittedName>
</protein>
<proteinExistence type="predicted"/>
<name>A0A6J6TPY8_9ZZZZ</name>
<accession>A0A6J6TPY8</accession>
<reference evidence="1" key="1">
    <citation type="submission" date="2020-05" db="EMBL/GenBank/DDBJ databases">
        <authorList>
            <person name="Chiriac C."/>
            <person name="Salcher M."/>
            <person name="Ghai R."/>
            <person name="Kavagutti S V."/>
        </authorList>
    </citation>
    <scope>NUCLEOTIDE SEQUENCE</scope>
</reference>
<dbReference type="AlphaFoldDB" id="A0A6J6TPY8"/>
<sequence>MTTSAAAFVRERIDALPERSFVRVRDLEQGGDISTRAVEVAISRLAHAGVVSPIRKGLYWKGRQTPTGMLPPTPAEIGVAVGGPGSGPSDLAAVKFLGLTTQVPVKMDMAVPGRAPADVPGIEFHSRPYTRALRGLKPVEVAVLEVLRMWPSGVEEDWDALRDRVADLATKGIVRTEHVSAAVADERTPAVRRLWKQLVGTLAEAR</sequence>
<gene>
    <name evidence="1" type="ORF">UFOPK2786_01178</name>
</gene>
<dbReference type="EMBL" id="CAEZYW010000187">
    <property type="protein sequence ID" value="CAB4748824.1"/>
    <property type="molecule type" value="Genomic_DNA"/>
</dbReference>
<evidence type="ECO:0000313" key="1">
    <source>
        <dbReference type="EMBL" id="CAB4748824.1"/>
    </source>
</evidence>
<organism evidence="1">
    <name type="scientific">freshwater metagenome</name>
    <dbReference type="NCBI Taxonomy" id="449393"/>
    <lineage>
        <taxon>unclassified sequences</taxon>
        <taxon>metagenomes</taxon>
        <taxon>ecological metagenomes</taxon>
    </lineage>
</organism>